<protein>
    <submittedName>
        <fullName evidence="2">S41 family peptidase</fullName>
    </submittedName>
</protein>
<gene>
    <name evidence="2" type="ORF">ACFOY2_41045</name>
</gene>
<sequence>MADGDIAHLRLSGFAPGTADRALAALADLRKDRRLRGVVLDLRGNNGGAAVEVTRLLSSFVHGKVFSYNDNCDADDVCTGRVDGDVVRPAADPLCGLG</sequence>
<accession>A0ABV8GL90</accession>
<dbReference type="Pfam" id="PF03572">
    <property type="entry name" value="Peptidase_S41"/>
    <property type="match status" value="1"/>
</dbReference>
<keyword evidence="3" id="KW-1185">Reference proteome</keyword>
<dbReference type="InterPro" id="IPR029045">
    <property type="entry name" value="ClpP/crotonase-like_dom_sf"/>
</dbReference>
<comment type="caution">
    <text evidence="2">The sequence shown here is derived from an EMBL/GenBank/DDBJ whole genome shotgun (WGS) entry which is preliminary data.</text>
</comment>
<evidence type="ECO:0000259" key="1">
    <source>
        <dbReference type="Pfam" id="PF03572"/>
    </source>
</evidence>
<feature type="domain" description="Tail specific protease" evidence="1">
    <location>
        <begin position="5"/>
        <end position="73"/>
    </location>
</feature>
<organism evidence="2 3">
    <name type="scientific">Nonomuraea purpurea</name>
    <dbReference type="NCBI Taxonomy" id="1849276"/>
    <lineage>
        <taxon>Bacteria</taxon>
        <taxon>Bacillati</taxon>
        <taxon>Actinomycetota</taxon>
        <taxon>Actinomycetes</taxon>
        <taxon>Streptosporangiales</taxon>
        <taxon>Streptosporangiaceae</taxon>
        <taxon>Nonomuraea</taxon>
    </lineage>
</organism>
<reference evidence="3" key="1">
    <citation type="journal article" date="2019" name="Int. J. Syst. Evol. Microbiol.">
        <title>The Global Catalogue of Microorganisms (GCM) 10K type strain sequencing project: providing services to taxonomists for standard genome sequencing and annotation.</title>
        <authorList>
            <consortium name="The Broad Institute Genomics Platform"/>
            <consortium name="The Broad Institute Genome Sequencing Center for Infectious Disease"/>
            <person name="Wu L."/>
            <person name="Ma J."/>
        </authorList>
    </citation>
    <scope>NUCLEOTIDE SEQUENCE [LARGE SCALE GENOMIC DNA]</scope>
    <source>
        <strain evidence="3">TBRC 1276</strain>
    </source>
</reference>
<proteinExistence type="predicted"/>
<evidence type="ECO:0000313" key="3">
    <source>
        <dbReference type="Proteomes" id="UP001595851"/>
    </source>
</evidence>
<name>A0ABV8GL90_9ACTN</name>
<dbReference type="SUPFAM" id="SSF52096">
    <property type="entry name" value="ClpP/crotonase"/>
    <property type="match status" value="1"/>
</dbReference>
<evidence type="ECO:0000313" key="2">
    <source>
        <dbReference type="EMBL" id="MFC4013675.1"/>
    </source>
</evidence>
<dbReference type="InterPro" id="IPR005151">
    <property type="entry name" value="Tail-specific_protease"/>
</dbReference>
<dbReference type="Gene3D" id="3.90.226.10">
    <property type="entry name" value="2-enoyl-CoA Hydratase, Chain A, domain 1"/>
    <property type="match status" value="1"/>
</dbReference>
<dbReference type="EMBL" id="JBHSBI010000029">
    <property type="protein sequence ID" value="MFC4013675.1"/>
    <property type="molecule type" value="Genomic_DNA"/>
</dbReference>
<dbReference type="Proteomes" id="UP001595851">
    <property type="component" value="Unassembled WGS sequence"/>
</dbReference>
<dbReference type="RefSeq" id="WP_379533531.1">
    <property type="nucleotide sequence ID" value="NZ_JBHSBI010000029.1"/>
</dbReference>